<evidence type="ECO:0000256" key="1">
    <source>
        <dbReference type="ARBA" id="ARBA00008361"/>
    </source>
</evidence>
<evidence type="ECO:0000259" key="4">
    <source>
        <dbReference type="Pfam" id="PF08241"/>
    </source>
</evidence>
<organism evidence="5 6">
    <name type="scientific">Piscinibacter terrae</name>
    <dbReference type="NCBI Taxonomy" id="2496871"/>
    <lineage>
        <taxon>Bacteria</taxon>
        <taxon>Pseudomonadati</taxon>
        <taxon>Pseudomonadota</taxon>
        <taxon>Betaproteobacteria</taxon>
        <taxon>Burkholderiales</taxon>
        <taxon>Sphaerotilaceae</taxon>
        <taxon>Piscinibacter</taxon>
    </lineage>
</organism>
<accession>A0A3N7JVX6</accession>
<dbReference type="PANTHER" id="PTHR44942">
    <property type="entry name" value="METHYLTRANSF_11 DOMAIN-CONTAINING PROTEIN"/>
    <property type="match status" value="1"/>
</dbReference>
<sequence>MRIRPSTAPRPPRPRCRSCATCSRPISSPPCPENTTMTNDTGARLRAEYVGDGGSHAVFSRKVAAYVASRPDYPAALFDALEAFGVLGRSTVVADIGAGTGLLTQALLLRAATVTAIEPSDEMRAACDEALRAQAGYRSLNGTAEHTGLTDGCVDLITAAQAFHWFDVDAARREFLRVLTPGGLVALVWNDRVRTDPLHVAMDEVFATYGGAKRGAMLAHEDRSDVPRFFAGAAVREIDLPHEHLLDQAGLRALAFSRSYMPQSDSDAGQAAERDIDGIFERFQQRAQVNVRYRTVAFVGRPGAG</sequence>
<dbReference type="GO" id="GO:0032259">
    <property type="term" value="P:methylation"/>
    <property type="evidence" value="ECO:0007669"/>
    <property type="project" value="UniProtKB-KW"/>
</dbReference>
<protein>
    <submittedName>
        <fullName evidence="5">Class I SAM-dependent methyltransferase</fullName>
    </submittedName>
</protein>
<dbReference type="InterPro" id="IPR051052">
    <property type="entry name" value="Diverse_substrate_MTase"/>
</dbReference>
<dbReference type="PANTHER" id="PTHR44942:SF4">
    <property type="entry name" value="METHYLTRANSFERASE TYPE 11 DOMAIN-CONTAINING PROTEIN"/>
    <property type="match status" value="1"/>
</dbReference>
<dbReference type="GO" id="GO:0008757">
    <property type="term" value="F:S-adenosylmethionine-dependent methyltransferase activity"/>
    <property type="evidence" value="ECO:0007669"/>
    <property type="project" value="InterPro"/>
</dbReference>
<dbReference type="AlphaFoldDB" id="A0A3N7JVX6"/>
<keyword evidence="3 5" id="KW-0808">Transferase</keyword>
<dbReference type="Pfam" id="PF08241">
    <property type="entry name" value="Methyltransf_11"/>
    <property type="match status" value="1"/>
</dbReference>
<evidence type="ECO:0000313" key="5">
    <source>
        <dbReference type="EMBL" id="RQP23025.1"/>
    </source>
</evidence>
<evidence type="ECO:0000256" key="2">
    <source>
        <dbReference type="ARBA" id="ARBA00022603"/>
    </source>
</evidence>
<comment type="caution">
    <text evidence="5">The sequence shown here is derived from an EMBL/GenBank/DDBJ whole genome shotgun (WGS) entry which is preliminary data.</text>
</comment>
<evidence type="ECO:0000256" key="3">
    <source>
        <dbReference type="ARBA" id="ARBA00022679"/>
    </source>
</evidence>
<proteinExistence type="inferred from homology"/>
<keyword evidence="6" id="KW-1185">Reference proteome</keyword>
<reference evidence="5 6" key="2">
    <citation type="submission" date="2018-12" db="EMBL/GenBank/DDBJ databases">
        <title>Rhizobacter gummiphilus sp. nov., a rubber-degrading bacterium isolated from the soil of a botanical garden in Japan.</title>
        <authorList>
            <person name="Shunsuke S.S."/>
        </authorList>
    </citation>
    <scope>NUCLEOTIDE SEQUENCE [LARGE SCALE GENOMIC DNA]</scope>
    <source>
        <strain evidence="5 6">S-16</strain>
    </source>
</reference>
<evidence type="ECO:0000313" key="6">
    <source>
        <dbReference type="Proteomes" id="UP000267464"/>
    </source>
</evidence>
<dbReference type="Gene3D" id="3.40.50.150">
    <property type="entry name" value="Vaccinia Virus protein VP39"/>
    <property type="match status" value="1"/>
</dbReference>
<dbReference type="InterPro" id="IPR029063">
    <property type="entry name" value="SAM-dependent_MTases_sf"/>
</dbReference>
<comment type="similarity">
    <text evidence="1">Belongs to the methyltransferase superfamily.</text>
</comment>
<dbReference type="Proteomes" id="UP000267464">
    <property type="component" value="Unassembled WGS sequence"/>
</dbReference>
<reference evidence="5 6" key="1">
    <citation type="submission" date="2018-08" db="EMBL/GenBank/DDBJ databases">
        <authorList>
            <person name="Khan S.A."/>
            <person name="Jeon C.O."/>
            <person name="Chun B.H."/>
            <person name="Jeong S.E."/>
        </authorList>
    </citation>
    <scope>NUCLEOTIDE SEQUENCE [LARGE SCALE GENOMIC DNA]</scope>
    <source>
        <strain evidence="5 6">S-16</strain>
    </source>
</reference>
<dbReference type="InterPro" id="IPR013216">
    <property type="entry name" value="Methyltransf_11"/>
</dbReference>
<dbReference type="EMBL" id="QUSW01000005">
    <property type="protein sequence ID" value="RQP23025.1"/>
    <property type="molecule type" value="Genomic_DNA"/>
</dbReference>
<dbReference type="SUPFAM" id="SSF53335">
    <property type="entry name" value="S-adenosyl-L-methionine-dependent methyltransferases"/>
    <property type="match status" value="1"/>
</dbReference>
<gene>
    <name evidence="5" type="ORF">DZC73_18020</name>
</gene>
<feature type="domain" description="Methyltransferase type 11" evidence="4">
    <location>
        <begin position="95"/>
        <end position="186"/>
    </location>
</feature>
<name>A0A3N7JVX6_9BURK</name>
<dbReference type="CDD" id="cd02440">
    <property type="entry name" value="AdoMet_MTases"/>
    <property type="match status" value="1"/>
</dbReference>
<keyword evidence="2 5" id="KW-0489">Methyltransferase</keyword>